<evidence type="ECO:0000313" key="2">
    <source>
        <dbReference type="Proteomes" id="UP000650466"/>
    </source>
</evidence>
<keyword evidence="2" id="KW-1185">Reference proteome</keyword>
<organism evidence="1 2">
    <name type="scientific">Paenibacillus sedimenti</name>
    <dbReference type="NCBI Taxonomy" id="2770274"/>
    <lineage>
        <taxon>Bacteria</taxon>
        <taxon>Bacillati</taxon>
        <taxon>Bacillota</taxon>
        <taxon>Bacilli</taxon>
        <taxon>Bacillales</taxon>
        <taxon>Paenibacillaceae</taxon>
        <taxon>Paenibacillus</taxon>
    </lineage>
</organism>
<comment type="caution">
    <text evidence="1">The sequence shown here is derived from an EMBL/GenBank/DDBJ whole genome shotgun (WGS) entry which is preliminary data.</text>
</comment>
<dbReference type="AlphaFoldDB" id="A0A926KQH7"/>
<sequence>MIFKFGKTAIRYDLTPSAENLISGICAADAFLQLKGVGWCSYYNRMAPPNVFFHVLNPF</sequence>
<gene>
    <name evidence="1" type="ORF">ICC18_18960</name>
</gene>
<name>A0A926KQH7_9BACL</name>
<evidence type="ECO:0000313" key="1">
    <source>
        <dbReference type="EMBL" id="MBD0382202.1"/>
    </source>
</evidence>
<proteinExistence type="predicted"/>
<reference evidence="1" key="1">
    <citation type="submission" date="2020-09" db="EMBL/GenBank/DDBJ databases">
        <title>Draft Genome Sequence of Paenibacillus sp. WST5.</title>
        <authorList>
            <person name="Bao Z."/>
        </authorList>
    </citation>
    <scope>NUCLEOTIDE SEQUENCE</scope>
    <source>
        <strain evidence="1">WST5</strain>
    </source>
</reference>
<dbReference type="EMBL" id="JACVVD010000006">
    <property type="protein sequence ID" value="MBD0382202.1"/>
    <property type="molecule type" value="Genomic_DNA"/>
</dbReference>
<dbReference type="Proteomes" id="UP000650466">
    <property type="component" value="Unassembled WGS sequence"/>
</dbReference>
<protein>
    <submittedName>
        <fullName evidence="1">Uncharacterized protein</fullName>
    </submittedName>
</protein>
<dbReference type="RefSeq" id="WP_188175976.1">
    <property type="nucleotide sequence ID" value="NZ_JACVVD010000006.1"/>
</dbReference>
<accession>A0A926KQH7</accession>